<protein>
    <submittedName>
        <fullName evidence="1">Uncharacterized protein</fullName>
    </submittedName>
</protein>
<gene>
    <name evidence="1" type="ORF">CLF_108367</name>
</gene>
<proteinExistence type="predicted"/>
<dbReference type="Proteomes" id="UP000008909">
    <property type="component" value="Unassembled WGS sequence"/>
</dbReference>
<keyword evidence="2" id="KW-1185">Reference proteome</keyword>
<dbReference type="AlphaFoldDB" id="G7YHY6"/>
<evidence type="ECO:0000313" key="2">
    <source>
        <dbReference type="Proteomes" id="UP000008909"/>
    </source>
</evidence>
<reference evidence="1" key="1">
    <citation type="journal article" date="2011" name="Genome Biol.">
        <title>The draft genome of the carcinogenic human liver fluke Clonorchis sinensis.</title>
        <authorList>
            <person name="Wang X."/>
            <person name="Chen W."/>
            <person name="Huang Y."/>
            <person name="Sun J."/>
            <person name="Men J."/>
            <person name="Liu H."/>
            <person name="Luo F."/>
            <person name="Guo L."/>
            <person name="Lv X."/>
            <person name="Deng C."/>
            <person name="Zhou C."/>
            <person name="Fan Y."/>
            <person name="Li X."/>
            <person name="Huang L."/>
            <person name="Hu Y."/>
            <person name="Liang C."/>
            <person name="Hu X."/>
            <person name="Xu J."/>
            <person name="Yu X."/>
        </authorList>
    </citation>
    <scope>NUCLEOTIDE SEQUENCE [LARGE SCALE GENOMIC DNA]</scope>
    <source>
        <strain evidence="1">Henan</strain>
    </source>
</reference>
<reference key="2">
    <citation type="submission" date="2011-10" db="EMBL/GenBank/DDBJ databases">
        <title>The genome and transcriptome sequence of Clonorchis sinensis provide insights into the carcinogenic liver fluke.</title>
        <authorList>
            <person name="Wang X."/>
            <person name="Huang Y."/>
            <person name="Chen W."/>
            <person name="Liu H."/>
            <person name="Guo L."/>
            <person name="Chen Y."/>
            <person name="Luo F."/>
            <person name="Zhou W."/>
            <person name="Sun J."/>
            <person name="Mao Q."/>
            <person name="Liang P."/>
            <person name="Zhou C."/>
            <person name="Tian Y."/>
            <person name="Men J."/>
            <person name="Lv X."/>
            <person name="Huang L."/>
            <person name="Zhou J."/>
            <person name="Hu Y."/>
            <person name="Li R."/>
            <person name="Zhang F."/>
            <person name="Lei H."/>
            <person name="Li X."/>
            <person name="Hu X."/>
            <person name="Liang C."/>
            <person name="Xu J."/>
            <person name="Wu Z."/>
            <person name="Yu X."/>
        </authorList>
    </citation>
    <scope>NUCLEOTIDE SEQUENCE</scope>
    <source>
        <strain>Henan</strain>
    </source>
</reference>
<accession>G7YHY6</accession>
<organism evidence="1 2">
    <name type="scientific">Clonorchis sinensis</name>
    <name type="common">Chinese liver fluke</name>
    <dbReference type="NCBI Taxonomy" id="79923"/>
    <lineage>
        <taxon>Eukaryota</taxon>
        <taxon>Metazoa</taxon>
        <taxon>Spiralia</taxon>
        <taxon>Lophotrochozoa</taxon>
        <taxon>Platyhelminthes</taxon>
        <taxon>Trematoda</taxon>
        <taxon>Digenea</taxon>
        <taxon>Opisthorchiida</taxon>
        <taxon>Opisthorchiata</taxon>
        <taxon>Opisthorchiidae</taxon>
        <taxon>Clonorchis</taxon>
    </lineage>
</organism>
<name>G7YHY6_CLOSI</name>
<dbReference type="EMBL" id="DF143315">
    <property type="protein sequence ID" value="GAA52569.1"/>
    <property type="molecule type" value="Genomic_DNA"/>
</dbReference>
<evidence type="ECO:0000313" key="1">
    <source>
        <dbReference type="EMBL" id="GAA52569.1"/>
    </source>
</evidence>
<sequence length="261" mass="29098">MVPALSFFSHFDADAIKIYSKFTHSADVRVILMYHIFEDFMRIPNPKLLRISQTYAVRPYDRNLFKQNSQVAVNHRQGLGDIPGPPTSAAHRMFINSSSQVVQAQRCISLSHLPFAHALELQEDQMTIIEYFQGAANAALSDIGTLACVSVCTCTTGLLTYACSCSVSWALSDLIRCDVRTIALPIGIRRLVSERMTAILTTKPTFHSPLIGVRTLTDVASPQQLRISLAVPEIEIRTSDKRDECVTIAPPAHTYLHLRNR</sequence>